<dbReference type="Pfam" id="PF00024">
    <property type="entry name" value="PAN_1"/>
    <property type="match status" value="4"/>
</dbReference>
<dbReference type="PROSITE" id="PS50948">
    <property type="entry name" value="PAN"/>
    <property type="match status" value="2"/>
</dbReference>
<accession>A0A3P9J614</accession>
<evidence type="ECO:0000313" key="4">
    <source>
        <dbReference type="Ensembl" id="ENSORLP00015027566.1"/>
    </source>
</evidence>
<dbReference type="InterPro" id="IPR000177">
    <property type="entry name" value="Apple"/>
</dbReference>
<dbReference type="Gene3D" id="3.50.4.10">
    <property type="entry name" value="Hepatocyte Growth Factor"/>
    <property type="match status" value="4"/>
</dbReference>
<dbReference type="GO" id="GO:0006508">
    <property type="term" value="P:proteolysis"/>
    <property type="evidence" value="ECO:0007669"/>
    <property type="project" value="InterPro"/>
</dbReference>
<organism evidence="4 5">
    <name type="scientific">Oryzias latipes</name>
    <name type="common">Japanese rice fish</name>
    <name type="synonym">Japanese killifish</name>
    <dbReference type="NCBI Taxonomy" id="8090"/>
    <lineage>
        <taxon>Eukaryota</taxon>
        <taxon>Metazoa</taxon>
        <taxon>Chordata</taxon>
        <taxon>Craniata</taxon>
        <taxon>Vertebrata</taxon>
        <taxon>Euteleostomi</taxon>
        <taxon>Actinopterygii</taxon>
        <taxon>Neopterygii</taxon>
        <taxon>Teleostei</taxon>
        <taxon>Neoteleostei</taxon>
        <taxon>Acanthomorphata</taxon>
        <taxon>Ovalentaria</taxon>
        <taxon>Atherinomorphae</taxon>
        <taxon>Beloniformes</taxon>
        <taxon>Adrianichthyidae</taxon>
        <taxon>Oryziinae</taxon>
        <taxon>Oryzias</taxon>
    </lineage>
</organism>
<dbReference type="GO" id="GO:0005576">
    <property type="term" value="C:extracellular region"/>
    <property type="evidence" value="ECO:0007669"/>
    <property type="project" value="InterPro"/>
</dbReference>
<evidence type="ECO:0000259" key="3">
    <source>
        <dbReference type="PROSITE" id="PS50948"/>
    </source>
</evidence>
<feature type="domain" description="Apple" evidence="3">
    <location>
        <begin position="211"/>
        <end position="285"/>
    </location>
</feature>
<reference evidence="4 5" key="2">
    <citation type="submission" date="2017-04" db="EMBL/GenBank/DDBJ databases">
        <title>CpG methylation of centromeres and impact of large insertions on vertebrate speciation.</title>
        <authorList>
            <person name="Ichikawa K."/>
            <person name="Yoshimura J."/>
            <person name="Morishita S."/>
        </authorList>
    </citation>
    <scope>NUCLEOTIDE SEQUENCE</scope>
    <source>
        <strain evidence="4 5">HSOK</strain>
    </source>
</reference>
<dbReference type="PRINTS" id="PR00005">
    <property type="entry name" value="APPLEDOMAIN"/>
</dbReference>
<sequence>MVIASSYDSFCGLFFRAHANFVFSVCNEELLENVGFQGTDIAELQSPDVDHCQHLCTQHPACLFFTFFGSLGTTDDRAFKCYLKSTPSGKPTSQTPLNGATSGFSLKAFSCKPNLEPCLSQVYQNVDFGGADYRFLFTNDNEDCQRVCTLDPACQFFTFLEGDFRTQDVRFRCHLKYSWNIPRIPNIERKTGVTSGFSQNLFLNQDFKKGCQKTFFVNMDIPGNDLELVKAASVEHCQVMCSAHPQCTYFSFQSTGFNCNLKNNQQSLVAVAKEGTTSGLPARFCQLADDWLTTRYEGIDFFGSDIGFEPMDDVQQCQTKCTASPYCQFYTYTDASFPDPIARRRCYLKRVVTLPAPPSVTKLTKAVSGFSGRNCGTTVF</sequence>
<feature type="domain" description="Apple" evidence="3">
    <location>
        <begin position="26"/>
        <end position="108"/>
    </location>
</feature>
<reference key="1">
    <citation type="journal article" date="2007" name="Nature">
        <title>The medaka draft genome and insights into vertebrate genome evolution.</title>
        <authorList>
            <person name="Kasahara M."/>
            <person name="Naruse K."/>
            <person name="Sasaki S."/>
            <person name="Nakatani Y."/>
            <person name="Qu W."/>
            <person name="Ahsan B."/>
            <person name="Yamada T."/>
            <person name="Nagayasu Y."/>
            <person name="Doi K."/>
            <person name="Kasai Y."/>
            <person name="Jindo T."/>
            <person name="Kobayashi D."/>
            <person name="Shimada A."/>
            <person name="Toyoda A."/>
            <person name="Kuroki Y."/>
            <person name="Fujiyama A."/>
            <person name="Sasaki T."/>
            <person name="Shimizu A."/>
            <person name="Asakawa S."/>
            <person name="Shimizu N."/>
            <person name="Hashimoto S."/>
            <person name="Yang J."/>
            <person name="Lee Y."/>
            <person name="Matsushima K."/>
            <person name="Sugano S."/>
            <person name="Sakaizumi M."/>
            <person name="Narita T."/>
            <person name="Ohishi K."/>
            <person name="Haga S."/>
            <person name="Ohta F."/>
            <person name="Nomoto H."/>
            <person name="Nogata K."/>
            <person name="Morishita T."/>
            <person name="Endo T."/>
            <person name="Shin-I T."/>
            <person name="Takeda H."/>
            <person name="Morishita S."/>
            <person name="Kohara Y."/>
        </authorList>
    </citation>
    <scope>NUCLEOTIDE SEQUENCE [LARGE SCALE GENOMIC DNA]</scope>
    <source>
        <strain>Hd-rR</strain>
    </source>
</reference>
<reference evidence="4" key="4">
    <citation type="submission" date="2025-09" db="UniProtKB">
        <authorList>
            <consortium name="Ensembl"/>
        </authorList>
    </citation>
    <scope>IDENTIFICATION</scope>
    <source>
        <strain evidence="4">HSOK</strain>
    </source>
</reference>
<protein>
    <recommendedName>
        <fullName evidence="3">Apple domain-containing protein</fullName>
    </recommendedName>
</protein>
<keyword evidence="1" id="KW-0677">Repeat</keyword>
<dbReference type="PANTHER" id="PTHR33946:SF4">
    <property type="entry name" value="COAGULATION FACTOR XI"/>
    <property type="match status" value="1"/>
</dbReference>
<name>A0A3P9J614_ORYLA</name>
<dbReference type="SMART" id="SM00223">
    <property type="entry name" value="APPLE"/>
    <property type="match status" value="4"/>
</dbReference>
<dbReference type="SUPFAM" id="SSF57414">
    <property type="entry name" value="Hairpin loop containing domain-like"/>
    <property type="match status" value="1"/>
</dbReference>
<evidence type="ECO:0000256" key="1">
    <source>
        <dbReference type="ARBA" id="ARBA00022737"/>
    </source>
</evidence>
<dbReference type="InterPro" id="IPR003609">
    <property type="entry name" value="Pan_app"/>
</dbReference>
<evidence type="ECO:0000313" key="5">
    <source>
        <dbReference type="Proteomes" id="UP000265200"/>
    </source>
</evidence>
<evidence type="ECO:0000256" key="2">
    <source>
        <dbReference type="ARBA" id="ARBA00023157"/>
    </source>
</evidence>
<dbReference type="Proteomes" id="UP000265200">
    <property type="component" value="Chromosome 11"/>
</dbReference>
<dbReference type="AlphaFoldDB" id="A0A3P9J614"/>
<reference evidence="4" key="3">
    <citation type="submission" date="2025-08" db="UniProtKB">
        <authorList>
            <consortium name="Ensembl"/>
        </authorList>
    </citation>
    <scope>IDENTIFICATION</scope>
    <source>
        <strain evidence="4">HSOK</strain>
    </source>
</reference>
<dbReference type="Ensembl" id="ENSORLT00015000035.1">
    <property type="protein sequence ID" value="ENSORLP00015027566.1"/>
    <property type="gene ID" value="ENSORLG00015009703.1"/>
</dbReference>
<dbReference type="PANTHER" id="PTHR33946">
    <property type="match status" value="1"/>
</dbReference>
<dbReference type="CDD" id="cd01100">
    <property type="entry name" value="APPLE_Factor_XI_like"/>
    <property type="match status" value="3"/>
</dbReference>
<proteinExistence type="predicted"/>
<keyword evidence="2" id="KW-1015">Disulfide bond</keyword>